<keyword evidence="2" id="KW-1185">Reference proteome</keyword>
<dbReference type="AlphaFoldDB" id="A0A167V9I3"/>
<name>A0A167V9I3_CORDF</name>
<protein>
    <submittedName>
        <fullName evidence="1">Uncharacterized protein</fullName>
    </submittedName>
</protein>
<proteinExistence type="predicted"/>
<evidence type="ECO:0000313" key="2">
    <source>
        <dbReference type="Proteomes" id="UP000076881"/>
    </source>
</evidence>
<comment type="caution">
    <text evidence="1">The sequence shown here is derived from an EMBL/GenBank/DDBJ whole genome shotgun (WGS) entry which is preliminary data.</text>
</comment>
<gene>
    <name evidence="1" type="ORF">LEL_10710</name>
</gene>
<reference evidence="1 2" key="1">
    <citation type="journal article" date="2016" name="Genome Biol. Evol.">
        <title>Divergent and convergent evolution of fungal pathogenicity.</title>
        <authorList>
            <person name="Shang Y."/>
            <person name="Xiao G."/>
            <person name="Zheng P."/>
            <person name="Cen K."/>
            <person name="Zhan S."/>
            <person name="Wang C."/>
        </authorList>
    </citation>
    <scope>NUCLEOTIDE SEQUENCE [LARGE SCALE GENOMIC DNA]</scope>
    <source>
        <strain evidence="1 2">RCEF 1005</strain>
    </source>
</reference>
<organism evidence="1 2">
    <name type="scientific">Akanthomyces lecanii RCEF 1005</name>
    <dbReference type="NCBI Taxonomy" id="1081108"/>
    <lineage>
        <taxon>Eukaryota</taxon>
        <taxon>Fungi</taxon>
        <taxon>Dikarya</taxon>
        <taxon>Ascomycota</taxon>
        <taxon>Pezizomycotina</taxon>
        <taxon>Sordariomycetes</taxon>
        <taxon>Hypocreomycetidae</taxon>
        <taxon>Hypocreales</taxon>
        <taxon>Cordycipitaceae</taxon>
        <taxon>Akanthomyces</taxon>
        <taxon>Cordyceps confragosa</taxon>
    </lineage>
</organism>
<evidence type="ECO:0000313" key="1">
    <source>
        <dbReference type="EMBL" id="OAA62374.1"/>
    </source>
</evidence>
<dbReference type="STRING" id="1081108.A0A167V9I3"/>
<dbReference type="EMBL" id="AZHF01000017">
    <property type="protein sequence ID" value="OAA62374.1"/>
    <property type="molecule type" value="Genomic_DNA"/>
</dbReference>
<accession>A0A167V9I3</accession>
<dbReference type="Proteomes" id="UP000076881">
    <property type="component" value="Unassembled WGS sequence"/>
</dbReference>
<sequence>MEVMESCCLTAPKVYMTQSDMLKRIASPVNLTTMGMAPSGAFRGAADQLRGAHVLSIAQLLDRGVQCMVHIIFRDRDWVCNWMDGGRISSLAARFLVSD</sequence>